<evidence type="ECO:0000256" key="2">
    <source>
        <dbReference type="ARBA" id="ARBA00023315"/>
    </source>
</evidence>
<feature type="domain" description="N-acetyltransferase" evidence="3">
    <location>
        <begin position="1"/>
        <end position="191"/>
    </location>
</feature>
<gene>
    <name evidence="4" type="ORF">SAMN05421767_10444</name>
</gene>
<dbReference type="Gene3D" id="3.40.630.30">
    <property type="match status" value="1"/>
</dbReference>
<accession>A0A1H9I3F8</accession>
<keyword evidence="1 4" id="KW-0808">Transferase</keyword>
<dbReference type="InterPro" id="IPR000182">
    <property type="entry name" value="GNAT_dom"/>
</dbReference>
<evidence type="ECO:0000256" key="1">
    <source>
        <dbReference type="ARBA" id="ARBA00022679"/>
    </source>
</evidence>
<evidence type="ECO:0000313" key="4">
    <source>
        <dbReference type="EMBL" id="SEQ69032.1"/>
    </source>
</evidence>
<dbReference type="Proteomes" id="UP000198556">
    <property type="component" value="Unassembled WGS sequence"/>
</dbReference>
<sequence>MIRKPKQDELDQLLPLIMIILKDMELPFLNEVDDHTFQRMMFEAMLDDSFRYSLKNCLVCEQDGKIAGAVYGYPGKVEPKIDLPFTNLYQKYNLHTTKPFFEDSETFAGEWYLDSLVVHPEFRGRGIGSRLIHATQELAQQSGEHIIGLNCDINNSKANKLYQALGFRHHSERKLATHHYSHMQWEFHRKELKK</sequence>
<dbReference type="EMBL" id="FOGF01000004">
    <property type="protein sequence ID" value="SEQ69032.1"/>
    <property type="molecule type" value="Genomic_DNA"/>
</dbReference>
<name>A0A1H9I3F8_9LACT</name>
<dbReference type="SUPFAM" id="SSF55729">
    <property type="entry name" value="Acyl-CoA N-acyltransferases (Nat)"/>
    <property type="match status" value="1"/>
</dbReference>
<dbReference type="AlphaFoldDB" id="A0A1H9I3F8"/>
<organism evidence="4 5">
    <name type="scientific">Granulicatella balaenopterae</name>
    <dbReference type="NCBI Taxonomy" id="137733"/>
    <lineage>
        <taxon>Bacteria</taxon>
        <taxon>Bacillati</taxon>
        <taxon>Bacillota</taxon>
        <taxon>Bacilli</taxon>
        <taxon>Lactobacillales</taxon>
        <taxon>Carnobacteriaceae</taxon>
        <taxon>Granulicatella</taxon>
    </lineage>
</organism>
<keyword evidence="2" id="KW-0012">Acyltransferase</keyword>
<dbReference type="InterPro" id="IPR050832">
    <property type="entry name" value="Bact_Acetyltransf"/>
</dbReference>
<dbReference type="CDD" id="cd04301">
    <property type="entry name" value="NAT_SF"/>
    <property type="match status" value="1"/>
</dbReference>
<dbReference type="PROSITE" id="PS51186">
    <property type="entry name" value="GNAT"/>
    <property type="match status" value="1"/>
</dbReference>
<evidence type="ECO:0000259" key="3">
    <source>
        <dbReference type="PROSITE" id="PS51186"/>
    </source>
</evidence>
<dbReference type="InterPro" id="IPR016181">
    <property type="entry name" value="Acyl_CoA_acyltransferase"/>
</dbReference>
<keyword evidence="5" id="KW-1185">Reference proteome</keyword>
<protein>
    <submittedName>
        <fullName evidence="4">Acetyltransferase (GNAT) family protein</fullName>
    </submittedName>
</protein>
<dbReference type="Pfam" id="PF00583">
    <property type="entry name" value="Acetyltransf_1"/>
    <property type="match status" value="1"/>
</dbReference>
<reference evidence="4 5" key="1">
    <citation type="submission" date="2016-10" db="EMBL/GenBank/DDBJ databases">
        <authorList>
            <person name="de Groot N.N."/>
        </authorList>
    </citation>
    <scope>NUCLEOTIDE SEQUENCE [LARGE SCALE GENOMIC DNA]</scope>
    <source>
        <strain evidence="4 5">DSM 15827</strain>
    </source>
</reference>
<dbReference type="GO" id="GO:0016747">
    <property type="term" value="F:acyltransferase activity, transferring groups other than amino-acyl groups"/>
    <property type="evidence" value="ECO:0007669"/>
    <property type="project" value="InterPro"/>
</dbReference>
<dbReference type="OrthoDB" id="5319888at2"/>
<dbReference type="RefSeq" id="WP_089745968.1">
    <property type="nucleotide sequence ID" value="NZ_FOGF01000004.1"/>
</dbReference>
<dbReference type="PANTHER" id="PTHR43877">
    <property type="entry name" value="AMINOALKYLPHOSPHONATE N-ACETYLTRANSFERASE-RELATED-RELATED"/>
    <property type="match status" value="1"/>
</dbReference>
<dbReference type="STRING" id="137733.SAMN05421767_10444"/>
<dbReference type="PANTHER" id="PTHR43877:SF2">
    <property type="entry name" value="AMINOALKYLPHOSPHONATE N-ACETYLTRANSFERASE-RELATED"/>
    <property type="match status" value="1"/>
</dbReference>
<evidence type="ECO:0000313" key="5">
    <source>
        <dbReference type="Proteomes" id="UP000198556"/>
    </source>
</evidence>
<proteinExistence type="predicted"/>